<feature type="transmembrane region" description="Helical" evidence="4">
    <location>
        <begin position="614"/>
        <end position="631"/>
    </location>
</feature>
<dbReference type="GO" id="GO:0005886">
    <property type="term" value="C:plasma membrane"/>
    <property type="evidence" value="ECO:0007669"/>
    <property type="project" value="TreeGrafter"/>
</dbReference>
<keyword evidence="3" id="KW-0324">Glycolysis</keyword>
<sequence>MVILPYKDRLSLLSRYLQQLVMESLGKRLDRQGREVWQGLAVYGNKGSTDQHAYVQQLRDGLHNFFAVFVRVLRDLDGQVTGPGMVEVEPQVSSGDCLDGFYQGTRAALAERGRASATIVLRQVDAAAVGALIALFERAVGIYAELIDVNAYHQPGVEAGKQAAKGVLTLQAAVLAALTGGSGSKTARELAESLGADPVAVWQVLRHLASNGRVSVDSLVDPAAAQFTRALTRETSRAKGEYPPAPMASVPGLRALITLAWPIVLARSAQSVISFSDAAMVAPLGDDALAAATTGAMNALGILVLPMGITFIVQSYAAQLAGRGDLASARRYAWYGVCLAALAMLATIAAIPAIGPLLSLTGHEPAVREVMAEYMAIRMLSTGVVVGTEALGNWFAGLGDTQVSMRASLVAMVVNIGLNWVLIYGNLGAPALGVQGAAWASVFASVAGFAVCCHAFWRARDRRTIDPAALGHVEHPVPDLPDSSDGRLDLREFSRMMRFGLPNGLNWFLEFAAFLIFINLVVAELGTVAVAALMAVVAVNSVSFMPAFGLGSAGAVLVGQAIGAGRHDHVPRIVMRTFSVAAAWQGLVGLLYFAIPVPLMTIFARDELETSSEVVHLGAQLLAISAVWQLLDASVITFSEALRAAGDTAWPLVLRIALAWAIWLPLAWLTVFVWDGGATAAMWSMCVYMVFLALAMVLRFRTGAWRRIDITGRGATG</sequence>
<dbReference type="InterPro" id="IPR001672">
    <property type="entry name" value="G6P_Isomerase"/>
</dbReference>
<dbReference type="EC" id="5.3.1.9" evidence="1 3"/>
<keyword evidence="3" id="KW-0312">Gluconeogenesis</keyword>
<dbReference type="Pfam" id="PF01554">
    <property type="entry name" value="MatE"/>
    <property type="match status" value="2"/>
</dbReference>
<feature type="transmembrane region" description="Helical" evidence="4">
    <location>
        <begin position="407"/>
        <end position="425"/>
    </location>
</feature>
<feature type="transmembrane region" description="Helical" evidence="4">
    <location>
        <begin position="680"/>
        <end position="698"/>
    </location>
</feature>
<dbReference type="PROSITE" id="PS00174">
    <property type="entry name" value="P_GLUCOSE_ISOMERASE_2"/>
    <property type="match status" value="1"/>
</dbReference>
<dbReference type="PROSITE" id="PS51463">
    <property type="entry name" value="P_GLUCOSE_ISOMERASE_3"/>
    <property type="match status" value="1"/>
</dbReference>
<evidence type="ECO:0000256" key="3">
    <source>
        <dbReference type="RuleBase" id="RU000612"/>
    </source>
</evidence>
<feature type="transmembrane region" description="Helical" evidence="4">
    <location>
        <begin position="375"/>
        <end position="395"/>
    </location>
</feature>
<keyword evidence="4" id="KW-0812">Transmembrane</keyword>
<evidence type="ECO:0000313" key="6">
    <source>
        <dbReference type="Proteomes" id="UP001150924"/>
    </source>
</evidence>
<evidence type="ECO:0000313" key="5">
    <source>
        <dbReference type="EMBL" id="MCY1006915.1"/>
    </source>
</evidence>
<accession>A0A9X3EPM4</accession>
<dbReference type="NCBIfam" id="TIGR00797">
    <property type="entry name" value="matE"/>
    <property type="match status" value="1"/>
</dbReference>
<keyword evidence="3" id="KW-0413">Isomerase</keyword>
<dbReference type="GO" id="GO:0006094">
    <property type="term" value="P:gluconeogenesis"/>
    <property type="evidence" value="ECO:0007669"/>
    <property type="project" value="UniProtKB-KW"/>
</dbReference>
<comment type="similarity">
    <text evidence="3">Belongs to the GPI family.</text>
</comment>
<comment type="catalytic activity">
    <reaction evidence="3">
        <text>alpha-D-glucose 6-phosphate = beta-D-fructose 6-phosphate</text>
        <dbReference type="Rhea" id="RHEA:11816"/>
        <dbReference type="ChEBI" id="CHEBI:57634"/>
        <dbReference type="ChEBI" id="CHEBI:58225"/>
        <dbReference type="EC" id="5.3.1.9"/>
    </reaction>
</comment>
<dbReference type="InterPro" id="IPR046348">
    <property type="entry name" value="SIS_dom_sf"/>
</dbReference>
<evidence type="ECO:0000256" key="4">
    <source>
        <dbReference type="SAM" id="Phobius"/>
    </source>
</evidence>
<keyword evidence="4" id="KW-0472">Membrane</keyword>
<keyword evidence="4" id="KW-1133">Transmembrane helix</keyword>
<keyword evidence="2" id="KW-0813">Transport</keyword>
<evidence type="ECO:0000256" key="1">
    <source>
        <dbReference type="ARBA" id="ARBA00011952"/>
    </source>
</evidence>
<dbReference type="InterPro" id="IPR050222">
    <property type="entry name" value="MATE_MdtK"/>
</dbReference>
<name>A0A9X3EPM4_9BACT</name>
<gene>
    <name evidence="5" type="ORF">OV079_15395</name>
</gene>
<comment type="pathway">
    <text evidence="3">Carbohydrate degradation; glycolysis; D-glyceraldehyde 3-phosphate and glycerone phosphate from D-glucose: step 2/4.</text>
</comment>
<dbReference type="InterPro" id="IPR035482">
    <property type="entry name" value="SIS_PGI_2"/>
</dbReference>
<dbReference type="GO" id="GO:0097367">
    <property type="term" value="F:carbohydrate derivative binding"/>
    <property type="evidence" value="ECO:0007669"/>
    <property type="project" value="InterPro"/>
</dbReference>
<feature type="transmembrane region" description="Helical" evidence="4">
    <location>
        <begin position="437"/>
        <end position="457"/>
    </location>
</feature>
<dbReference type="GO" id="GO:0042910">
    <property type="term" value="F:xenobiotic transmembrane transporter activity"/>
    <property type="evidence" value="ECO:0007669"/>
    <property type="project" value="InterPro"/>
</dbReference>
<dbReference type="CDD" id="cd05016">
    <property type="entry name" value="SIS_PGI_2"/>
    <property type="match status" value="1"/>
</dbReference>
<proteinExistence type="inferred from homology"/>
<feature type="transmembrane region" description="Helical" evidence="4">
    <location>
        <begin position="652"/>
        <end position="674"/>
    </location>
</feature>
<feature type="transmembrane region" description="Helical" evidence="4">
    <location>
        <begin position="299"/>
        <end position="320"/>
    </location>
</feature>
<feature type="transmembrane region" description="Helical" evidence="4">
    <location>
        <begin position="544"/>
        <end position="562"/>
    </location>
</feature>
<dbReference type="PRINTS" id="PR00662">
    <property type="entry name" value="G6PISOMERASE"/>
</dbReference>
<dbReference type="Gene3D" id="3.40.50.10490">
    <property type="entry name" value="Glucose-6-phosphate isomerase like protein, domain 1"/>
    <property type="match status" value="1"/>
</dbReference>
<dbReference type="InterPro" id="IPR002528">
    <property type="entry name" value="MATE_fam"/>
</dbReference>
<dbReference type="GO" id="GO:0006096">
    <property type="term" value="P:glycolytic process"/>
    <property type="evidence" value="ECO:0007669"/>
    <property type="project" value="UniProtKB-KW"/>
</dbReference>
<feature type="transmembrane region" description="Helical" evidence="4">
    <location>
        <begin position="574"/>
        <end position="594"/>
    </location>
</feature>
<dbReference type="GO" id="GO:0015297">
    <property type="term" value="F:antiporter activity"/>
    <property type="evidence" value="ECO:0007669"/>
    <property type="project" value="InterPro"/>
</dbReference>
<dbReference type="AlphaFoldDB" id="A0A9X3EPM4"/>
<dbReference type="Proteomes" id="UP001150924">
    <property type="component" value="Unassembled WGS sequence"/>
</dbReference>
<comment type="caution">
    <text evidence="5">The sequence shown here is derived from an EMBL/GenBank/DDBJ whole genome shotgun (WGS) entry which is preliminary data.</text>
</comment>
<protein>
    <recommendedName>
        <fullName evidence="1 3">Glucose-6-phosphate isomerase</fullName>
        <ecNumber evidence="1 3">5.3.1.9</ecNumber>
    </recommendedName>
</protein>
<dbReference type="Pfam" id="PF00342">
    <property type="entry name" value="PGI"/>
    <property type="match status" value="2"/>
</dbReference>
<keyword evidence="6" id="KW-1185">Reference proteome</keyword>
<organism evidence="5 6">
    <name type="scientific">Nannocystis pusilla</name>
    <dbReference type="NCBI Taxonomy" id="889268"/>
    <lineage>
        <taxon>Bacteria</taxon>
        <taxon>Pseudomonadati</taxon>
        <taxon>Myxococcota</taxon>
        <taxon>Polyangia</taxon>
        <taxon>Nannocystales</taxon>
        <taxon>Nannocystaceae</taxon>
        <taxon>Nannocystis</taxon>
    </lineage>
</organism>
<dbReference type="PANTHER" id="PTHR43298:SF2">
    <property type="entry name" value="FMN_FAD EXPORTER YEEO-RELATED"/>
    <property type="match status" value="1"/>
</dbReference>
<dbReference type="PANTHER" id="PTHR43298">
    <property type="entry name" value="MULTIDRUG RESISTANCE PROTEIN NORM-RELATED"/>
    <property type="match status" value="1"/>
</dbReference>
<feature type="transmembrane region" description="Helical" evidence="4">
    <location>
        <begin position="505"/>
        <end position="538"/>
    </location>
</feature>
<feature type="transmembrane region" description="Helical" evidence="4">
    <location>
        <begin position="332"/>
        <end position="355"/>
    </location>
</feature>
<dbReference type="SUPFAM" id="SSF46785">
    <property type="entry name" value="Winged helix' DNA-binding domain"/>
    <property type="match status" value="1"/>
</dbReference>
<dbReference type="SUPFAM" id="SSF53697">
    <property type="entry name" value="SIS domain"/>
    <property type="match status" value="1"/>
</dbReference>
<reference evidence="5" key="1">
    <citation type="submission" date="2022-11" db="EMBL/GenBank/DDBJ databases">
        <title>Minimal conservation of predation-associated metabolite biosynthetic gene clusters underscores biosynthetic potential of Myxococcota including descriptions for ten novel species: Archangium lansinium sp. nov., Myxococcus landrumus sp. nov., Nannocystis bai.</title>
        <authorList>
            <person name="Ahearne A."/>
            <person name="Stevens C."/>
            <person name="Phillips K."/>
        </authorList>
    </citation>
    <scope>NUCLEOTIDE SEQUENCE</scope>
    <source>
        <strain evidence="5">Na p29</strain>
    </source>
</reference>
<dbReference type="EMBL" id="JAPNKE010000002">
    <property type="protein sequence ID" value="MCY1006915.1"/>
    <property type="molecule type" value="Genomic_DNA"/>
</dbReference>
<dbReference type="InterPro" id="IPR018189">
    <property type="entry name" value="Phosphoglucose_isomerase_CS"/>
</dbReference>
<dbReference type="CDD" id="cd13133">
    <property type="entry name" value="MATE_like_7"/>
    <property type="match status" value="1"/>
</dbReference>
<dbReference type="GO" id="GO:0004347">
    <property type="term" value="F:glucose-6-phosphate isomerase activity"/>
    <property type="evidence" value="ECO:0007669"/>
    <property type="project" value="UniProtKB-EC"/>
</dbReference>
<evidence type="ECO:0000256" key="2">
    <source>
        <dbReference type="ARBA" id="ARBA00022448"/>
    </source>
</evidence>
<dbReference type="InterPro" id="IPR036390">
    <property type="entry name" value="WH_DNA-bd_sf"/>
</dbReference>